<comment type="similarity">
    <text evidence="1">Belongs to the hemerythrin family.</text>
</comment>
<dbReference type="InterPro" id="IPR012827">
    <property type="entry name" value="Hemerythrin_metal-bd"/>
</dbReference>
<evidence type="ECO:0000256" key="2">
    <source>
        <dbReference type="ARBA" id="ARBA00022621"/>
    </source>
</evidence>
<evidence type="ECO:0000256" key="3">
    <source>
        <dbReference type="ARBA" id="ARBA00022723"/>
    </source>
</evidence>
<gene>
    <name evidence="6" type="ORF">NP590_07180</name>
</gene>
<name>A0ABT1TEI5_9GAMM</name>
<dbReference type="Proteomes" id="UP001524499">
    <property type="component" value="Unassembled WGS sequence"/>
</dbReference>
<evidence type="ECO:0000259" key="5">
    <source>
        <dbReference type="Pfam" id="PF01814"/>
    </source>
</evidence>
<organism evidence="6 7">
    <name type="scientific">Methylomonas subterranea</name>
    <dbReference type="NCBI Taxonomy" id="2952225"/>
    <lineage>
        <taxon>Bacteria</taxon>
        <taxon>Pseudomonadati</taxon>
        <taxon>Pseudomonadota</taxon>
        <taxon>Gammaproteobacteria</taxon>
        <taxon>Methylococcales</taxon>
        <taxon>Methylococcaceae</taxon>
        <taxon>Methylomonas</taxon>
    </lineage>
</organism>
<dbReference type="InterPro" id="IPR035938">
    <property type="entry name" value="Hemerythrin-like_sf"/>
</dbReference>
<dbReference type="InterPro" id="IPR012312">
    <property type="entry name" value="Hemerythrin-like"/>
</dbReference>
<accession>A0ABT1TEI5</accession>
<dbReference type="NCBIfam" id="TIGR02481">
    <property type="entry name" value="hemeryth_dom"/>
    <property type="match status" value="1"/>
</dbReference>
<keyword evidence="4" id="KW-0408">Iron</keyword>
<dbReference type="InterPro" id="IPR016131">
    <property type="entry name" value="Haemerythrin_Fe_BS"/>
</dbReference>
<evidence type="ECO:0000256" key="1">
    <source>
        <dbReference type="ARBA" id="ARBA00010587"/>
    </source>
</evidence>
<dbReference type="RefSeq" id="WP_256601629.1">
    <property type="nucleotide sequence ID" value="NZ_JANIBJ010000010.1"/>
</dbReference>
<evidence type="ECO:0000256" key="4">
    <source>
        <dbReference type="ARBA" id="ARBA00023004"/>
    </source>
</evidence>
<dbReference type="Gene3D" id="1.20.120.50">
    <property type="entry name" value="Hemerythrin-like"/>
    <property type="match status" value="1"/>
</dbReference>
<protein>
    <submittedName>
        <fullName evidence="6">Hemerythrin domain-containing protein</fullName>
    </submittedName>
</protein>
<dbReference type="PROSITE" id="PS00550">
    <property type="entry name" value="HEMERYTHRINS"/>
    <property type="match status" value="1"/>
</dbReference>
<proteinExistence type="inferred from homology"/>
<dbReference type="PANTHER" id="PTHR37164:SF1">
    <property type="entry name" value="BACTERIOHEMERYTHRIN"/>
    <property type="match status" value="1"/>
</dbReference>
<keyword evidence="2" id="KW-0813">Transport</keyword>
<dbReference type="InterPro" id="IPR050669">
    <property type="entry name" value="Hemerythrin"/>
</dbReference>
<keyword evidence="3" id="KW-0479">Metal-binding</keyword>
<dbReference type="SUPFAM" id="SSF47188">
    <property type="entry name" value="Hemerythrin-like"/>
    <property type="match status" value="1"/>
</dbReference>
<dbReference type="EMBL" id="JANIBJ010000010">
    <property type="protein sequence ID" value="MCQ8103882.1"/>
    <property type="molecule type" value="Genomic_DNA"/>
</dbReference>
<dbReference type="Pfam" id="PF01814">
    <property type="entry name" value="Hemerythrin"/>
    <property type="match status" value="1"/>
</dbReference>
<reference evidence="6 7" key="1">
    <citation type="submission" date="2022-07" db="EMBL/GenBank/DDBJ databases">
        <title>Methylomonas rivi sp. nov., Methylomonas rosea sp. nov., Methylomonas aureus sp. nov. and Methylomonas subterranea sp. nov., four novel methanotrophs isolated from a freshwater creek and the deep terrestrial subsurface.</title>
        <authorList>
            <person name="Abin C."/>
            <person name="Sankaranarayanan K."/>
            <person name="Garner C."/>
            <person name="Sindelar R."/>
            <person name="Kotary K."/>
            <person name="Garner R."/>
            <person name="Barclay S."/>
            <person name="Lawson P."/>
            <person name="Krumholz L."/>
        </authorList>
    </citation>
    <scope>NUCLEOTIDE SEQUENCE [LARGE SCALE GENOMIC DNA]</scope>
    <source>
        <strain evidence="6 7">SURF-2</strain>
    </source>
</reference>
<keyword evidence="7" id="KW-1185">Reference proteome</keyword>
<evidence type="ECO:0000313" key="7">
    <source>
        <dbReference type="Proteomes" id="UP001524499"/>
    </source>
</evidence>
<keyword evidence="2" id="KW-0561">Oxygen transport</keyword>
<dbReference type="CDD" id="cd12107">
    <property type="entry name" value="Hemerythrin"/>
    <property type="match status" value="1"/>
</dbReference>
<dbReference type="PANTHER" id="PTHR37164">
    <property type="entry name" value="BACTERIOHEMERYTHRIN"/>
    <property type="match status" value="1"/>
</dbReference>
<evidence type="ECO:0000313" key="6">
    <source>
        <dbReference type="EMBL" id="MCQ8103882.1"/>
    </source>
</evidence>
<comment type="caution">
    <text evidence="6">The sequence shown here is derived from an EMBL/GenBank/DDBJ whole genome shotgun (WGS) entry which is preliminary data.</text>
</comment>
<feature type="domain" description="Hemerythrin-like" evidence="5">
    <location>
        <begin position="16"/>
        <end position="126"/>
    </location>
</feature>
<sequence length="134" mass="15933">MAIDIRWDKRLEVGHARIDHEHQEFLDLVRCVSLAAETDEPKPWCMRLLNEVKKYADFHFFSEENIMLRTGYPEYPAHQQKHAELLTLLDDRIHAYATDRINLEAVVVFMFDWFAMHTTKLDKKLGKYIDGLEK</sequence>